<proteinExistence type="predicted"/>
<keyword evidence="3" id="KW-0804">Transcription</keyword>
<dbReference type="PROSITE" id="PS50949">
    <property type="entry name" value="HTH_GNTR"/>
    <property type="match status" value="1"/>
</dbReference>
<dbReference type="Gene3D" id="1.20.120.530">
    <property type="entry name" value="GntR ligand-binding domain-like"/>
    <property type="match status" value="1"/>
</dbReference>
<dbReference type="Pfam" id="PF00392">
    <property type="entry name" value="GntR"/>
    <property type="match status" value="1"/>
</dbReference>
<evidence type="ECO:0000256" key="1">
    <source>
        <dbReference type="ARBA" id="ARBA00023015"/>
    </source>
</evidence>
<evidence type="ECO:0000256" key="3">
    <source>
        <dbReference type="ARBA" id="ARBA00023163"/>
    </source>
</evidence>
<organism evidence="5 6">
    <name type="scientific">Eiseniibacteriota bacterium</name>
    <dbReference type="NCBI Taxonomy" id="2212470"/>
    <lineage>
        <taxon>Bacteria</taxon>
        <taxon>Candidatus Eiseniibacteriota</taxon>
    </lineage>
</organism>
<evidence type="ECO:0000259" key="4">
    <source>
        <dbReference type="PROSITE" id="PS50949"/>
    </source>
</evidence>
<dbReference type="CDD" id="cd07377">
    <property type="entry name" value="WHTH_GntR"/>
    <property type="match status" value="1"/>
</dbReference>
<dbReference type="SUPFAM" id="SSF46785">
    <property type="entry name" value="Winged helix' DNA-binding domain"/>
    <property type="match status" value="1"/>
</dbReference>
<dbReference type="SMART" id="SM00345">
    <property type="entry name" value="HTH_GNTR"/>
    <property type="match status" value="1"/>
</dbReference>
<accession>A0A849SFX4</accession>
<evidence type="ECO:0000313" key="5">
    <source>
        <dbReference type="EMBL" id="NOT34648.1"/>
    </source>
</evidence>
<evidence type="ECO:0000313" key="6">
    <source>
        <dbReference type="Proteomes" id="UP000580839"/>
    </source>
</evidence>
<dbReference type="PRINTS" id="PR00035">
    <property type="entry name" value="HTHGNTR"/>
</dbReference>
<keyword evidence="2" id="KW-0238">DNA-binding</keyword>
<feature type="domain" description="HTH gntR-type" evidence="4">
    <location>
        <begin position="8"/>
        <end position="75"/>
    </location>
</feature>
<dbReference type="Pfam" id="PF07729">
    <property type="entry name" value="FCD"/>
    <property type="match status" value="1"/>
</dbReference>
<dbReference type="InterPro" id="IPR036390">
    <property type="entry name" value="WH_DNA-bd_sf"/>
</dbReference>
<dbReference type="EMBL" id="JABFRW010000135">
    <property type="protein sequence ID" value="NOT34648.1"/>
    <property type="molecule type" value="Genomic_DNA"/>
</dbReference>
<protein>
    <submittedName>
        <fullName evidence="5">GntR family transcriptional regulator</fullName>
    </submittedName>
</protein>
<keyword evidence="1" id="KW-0805">Transcription regulation</keyword>
<dbReference type="GO" id="GO:0003677">
    <property type="term" value="F:DNA binding"/>
    <property type="evidence" value="ECO:0007669"/>
    <property type="project" value="UniProtKB-KW"/>
</dbReference>
<reference evidence="5 6" key="1">
    <citation type="submission" date="2020-04" db="EMBL/GenBank/DDBJ databases">
        <title>Metagenomic profiling of ammonia- and methane-oxidizing microorganisms in a Dutch drinking water treatment plant.</title>
        <authorList>
            <person name="Poghosyan L."/>
            <person name="Leucker S."/>
        </authorList>
    </citation>
    <scope>NUCLEOTIDE SEQUENCE [LARGE SCALE GENOMIC DNA]</scope>
    <source>
        <strain evidence="5">S-RSF-IL-03</strain>
    </source>
</reference>
<dbReference type="InterPro" id="IPR011711">
    <property type="entry name" value="GntR_C"/>
</dbReference>
<dbReference type="Proteomes" id="UP000580839">
    <property type="component" value="Unassembled WGS sequence"/>
</dbReference>
<dbReference type="GO" id="GO:0003700">
    <property type="term" value="F:DNA-binding transcription factor activity"/>
    <property type="evidence" value="ECO:0007669"/>
    <property type="project" value="InterPro"/>
</dbReference>
<dbReference type="SUPFAM" id="SSF48008">
    <property type="entry name" value="GntR ligand-binding domain-like"/>
    <property type="match status" value="1"/>
</dbReference>
<dbReference type="Gene3D" id="1.10.10.10">
    <property type="entry name" value="Winged helix-like DNA-binding domain superfamily/Winged helix DNA-binding domain"/>
    <property type="match status" value="1"/>
</dbReference>
<gene>
    <name evidence="5" type="ORF">HOP12_10835</name>
</gene>
<dbReference type="InterPro" id="IPR008920">
    <property type="entry name" value="TF_FadR/GntR_C"/>
</dbReference>
<dbReference type="InterPro" id="IPR000524">
    <property type="entry name" value="Tscrpt_reg_HTH_GntR"/>
</dbReference>
<sequence>MAILIARSPLRRQVRDRLVSSFTRGIPAPGSGINEAELAAELGVSRTPLREALHALEREGLVGSQPGRGFFVRPLSRREAQELYPIIWTLESLALRSAALRPASDFDALDALNAELRAADADADQALVLDARWHRGLVEPCDNRRLLETLESLKLQAFRYEYAFMKDAGRVFQSVEQHEAITASLRSGHLAAALEMLERNWRISLDFLSPWLEQAGHE</sequence>
<dbReference type="PANTHER" id="PTHR43537:SF5">
    <property type="entry name" value="UXU OPERON TRANSCRIPTIONAL REGULATOR"/>
    <property type="match status" value="1"/>
</dbReference>
<dbReference type="AlphaFoldDB" id="A0A849SFX4"/>
<comment type="caution">
    <text evidence="5">The sequence shown here is derived from an EMBL/GenBank/DDBJ whole genome shotgun (WGS) entry which is preliminary data.</text>
</comment>
<dbReference type="SMART" id="SM00895">
    <property type="entry name" value="FCD"/>
    <property type="match status" value="1"/>
</dbReference>
<name>A0A849SFX4_UNCEI</name>
<dbReference type="PANTHER" id="PTHR43537">
    <property type="entry name" value="TRANSCRIPTIONAL REGULATOR, GNTR FAMILY"/>
    <property type="match status" value="1"/>
</dbReference>
<evidence type="ECO:0000256" key="2">
    <source>
        <dbReference type="ARBA" id="ARBA00023125"/>
    </source>
</evidence>
<dbReference type="InterPro" id="IPR036388">
    <property type="entry name" value="WH-like_DNA-bd_sf"/>
</dbReference>